<dbReference type="RefSeq" id="WP_140593773.1">
    <property type="nucleotide sequence ID" value="NZ_VFWZ01000003.1"/>
</dbReference>
<accession>A0A504JHI7</accession>
<evidence type="ECO:0000259" key="1">
    <source>
        <dbReference type="Pfam" id="PF13648"/>
    </source>
</evidence>
<name>A0A504JHI7_9FLAO</name>
<feature type="domain" description="Lipocalin-like" evidence="1">
    <location>
        <begin position="32"/>
        <end position="119"/>
    </location>
</feature>
<dbReference type="Pfam" id="PF13648">
    <property type="entry name" value="Lipocalin_4"/>
    <property type="match status" value="1"/>
</dbReference>
<dbReference type="PROSITE" id="PS51257">
    <property type="entry name" value="PROKAR_LIPOPROTEIN"/>
    <property type="match status" value="1"/>
</dbReference>
<dbReference type="Proteomes" id="UP000315540">
    <property type="component" value="Unassembled WGS sequence"/>
</dbReference>
<organism evidence="2 3">
    <name type="scientific">Aquimarina algicola</name>
    <dbReference type="NCBI Taxonomy" id="2589995"/>
    <lineage>
        <taxon>Bacteria</taxon>
        <taxon>Pseudomonadati</taxon>
        <taxon>Bacteroidota</taxon>
        <taxon>Flavobacteriia</taxon>
        <taxon>Flavobacteriales</taxon>
        <taxon>Flavobacteriaceae</taxon>
        <taxon>Aquimarina</taxon>
    </lineage>
</organism>
<dbReference type="InterPro" id="IPR024311">
    <property type="entry name" value="Lipocalin-like"/>
</dbReference>
<sequence>MIKKVNATYFFLSLMIFFSCSNDDDENVIDPIVGEWKLNERIENGSTLTISNCEVNDRIEFLNEGTIIDRFFEPDTNGNQCREIIDDSGSWEKTSESEYRIIIDDGDVNYVATVVFSQNNTVQVQEYTLNDGSESFTLIDTYEKTK</sequence>
<dbReference type="EMBL" id="VFWZ01000003">
    <property type="protein sequence ID" value="TPN86259.1"/>
    <property type="molecule type" value="Genomic_DNA"/>
</dbReference>
<comment type="caution">
    <text evidence="2">The sequence shown here is derived from an EMBL/GenBank/DDBJ whole genome shotgun (WGS) entry which is preliminary data.</text>
</comment>
<keyword evidence="3" id="KW-1185">Reference proteome</keyword>
<proteinExistence type="predicted"/>
<gene>
    <name evidence="2" type="ORF">FHK87_13410</name>
</gene>
<dbReference type="AlphaFoldDB" id="A0A504JHI7"/>
<dbReference type="OrthoDB" id="1448466at2"/>
<protein>
    <recommendedName>
        <fullName evidence="1">Lipocalin-like domain-containing protein</fullName>
    </recommendedName>
</protein>
<reference evidence="2 3" key="1">
    <citation type="submission" date="2019-06" db="EMBL/GenBank/DDBJ databases">
        <authorList>
            <person name="Meng X."/>
        </authorList>
    </citation>
    <scope>NUCLEOTIDE SEQUENCE [LARGE SCALE GENOMIC DNA]</scope>
    <source>
        <strain evidence="2 3">M625</strain>
    </source>
</reference>
<evidence type="ECO:0000313" key="3">
    <source>
        <dbReference type="Proteomes" id="UP000315540"/>
    </source>
</evidence>
<evidence type="ECO:0000313" key="2">
    <source>
        <dbReference type="EMBL" id="TPN86259.1"/>
    </source>
</evidence>